<evidence type="ECO:0000256" key="1">
    <source>
        <dbReference type="SAM" id="MobiDB-lite"/>
    </source>
</evidence>
<name>A0A9P3GTB4_9APHY</name>
<feature type="compositionally biased region" description="Low complexity" evidence="1">
    <location>
        <begin position="67"/>
        <end position="88"/>
    </location>
</feature>
<sequence length="273" mass="28474">MQLKTDDNRTTDTRTYPHPYDDTFCVCLVHPGSAVHHVEYYCGHEPEAPPSPPPTMNDDLAAPTANAAPAANAANPAPAANAANAQPAAAPPAPAAGGAANVPPPAAAAQAGQPQQPAAGNVDVRTFLNAATELLEGDPYPPPPVDLAGPWWVVYSGSKVGVLRDWNLVALYTHGVSRNRSRGFGTWEAARDSWIIACVMGTVHGSLSEHALFPFIVTLDEAARRMQEALGPAAAPAPAPAPAAAAANDDNDPEDPPAWVVIRGLRPGVQYFR</sequence>
<organism evidence="2 3">
    <name type="scientific">Phanerochaete sordida</name>
    <dbReference type="NCBI Taxonomy" id="48140"/>
    <lineage>
        <taxon>Eukaryota</taxon>
        <taxon>Fungi</taxon>
        <taxon>Dikarya</taxon>
        <taxon>Basidiomycota</taxon>
        <taxon>Agaricomycotina</taxon>
        <taxon>Agaricomycetes</taxon>
        <taxon>Polyporales</taxon>
        <taxon>Phanerochaetaceae</taxon>
        <taxon>Phanerochaete</taxon>
    </lineage>
</organism>
<dbReference type="Proteomes" id="UP000703269">
    <property type="component" value="Unassembled WGS sequence"/>
</dbReference>
<accession>A0A9P3GTB4</accession>
<proteinExistence type="predicted"/>
<feature type="region of interest" description="Disordered" evidence="1">
    <location>
        <begin position="67"/>
        <end position="118"/>
    </location>
</feature>
<dbReference type="EMBL" id="BPQB01000141">
    <property type="protein sequence ID" value="GJF00230.1"/>
    <property type="molecule type" value="Genomic_DNA"/>
</dbReference>
<dbReference type="SUPFAM" id="SSF55658">
    <property type="entry name" value="L9 N-domain-like"/>
    <property type="match status" value="1"/>
</dbReference>
<comment type="caution">
    <text evidence="2">The sequence shown here is derived from an EMBL/GenBank/DDBJ whole genome shotgun (WGS) entry which is preliminary data.</text>
</comment>
<dbReference type="AlphaFoldDB" id="A0A9P3GTB4"/>
<keyword evidence="3" id="KW-1185">Reference proteome</keyword>
<gene>
    <name evidence="2" type="ORF">PsYK624_165100</name>
</gene>
<reference evidence="2 3" key="1">
    <citation type="submission" date="2021-08" db="EMBL/GenBank/DDBJ databases">
        <title>Draft Genome Sequence of Phanerochaete sordida strain YK-624.</title>
        <authorList>
            <person name="Mori T."/>
            <person name="Dohra H."/>
            <person name="Suzuki T."/>
            <person name="Kawagishi H."/>
            <person name="Hirai H."/>
        </authorList>
    </citation>
    <scope>NUCLEOTIDE SEQUENCE [LARGE SCALE GENOMIC DNA]</scope>
    <source>
        <strain evidence="2 3">YK-624</strain>
    </source>
</reference>
<feature type="region of interest" description="Disordered" evidence="1">
    <location>
        <begin position="229"/>
        <end position="258"/>
    </location>
</feature>
<feature type="compositionally biased region" description="Low complexity" evidence="1">
    <location>
        <begin position="95"/>
        <end position="118"/>
    </location>
</feature>
<evidence type="ECO:0000313" key="2">
    <source>
        <dbReference type="EMBL" id="GJF00230.1"/>
    </source>
</evidence>
<protein>
    <submittedName>
        <fullName evidence="2">Uncharacterized protein</fullName>
    </submittedName>
</protein>
<evidence type="ECO:0000313" key="3">
    <source>
        <dbReference type="Proteomes" id="UP000703269"/>
    </source>
</evidence>
<dbReference type="InterPro" id="IPR009027">
    <property type="entry name" value="Ribosomal_bL9/RNase_H1_N"/>
</dbReference>